<accession>A0ABP7UWC3</accession>
<evidence type="ECO:0000313" key="1">
    <source>
        <dbReference type="EMBL" id="GAA4054434.1"/>
    </source>
</evidence>
<reference evidence="2" key="1">
    <citation type="journal article" date="2019" name="Int. J. Syst. Evol. Microbiol.">
        <title>The Global Catalogue of Microorganisms (GCM) 10K type strain sequencing project: providing services to taxonomists for standard genome sequencing and annotation.</title>
        <authorList>
            <consortium name="The Broad Institute Genomics Platform"/>
            <consortium name="The Broad Institute Genome Sequencing Center for Infectious Disease"/>
            <person name="Wu L."/>
            <person name="Ma J."/>
        </authorList>
    </citation>
    <scope>NUCLEOTIDE SEQUENCE [LARGE SCALE GENOMIC DNA]</scope>
    <source>
        <strain evidence="2">JCM 16702</strain>
    </source>
</reference>
<dbReference type="SUPFAM" id="SSF51735">
    <property type="entry name" value="NAD(P)-binding Rossmann-fold domains"/>
    <property type="match status" value="1"/>
</dbReference>
<organism evidence="1 2">
    <name type="scientific">Actinomadura miaoliensis</name>
    <dbReference type="NCBI Taxonomy" id="430685"/>
    <lineage>
        <taxon>Bacteria</taxon>
        <taxon>Bacillati</taxon>
        <taxon>Actinomycetota</taxon>
        <taxon>Actinomycetes</taxon>
        <taxon>Streptosporangiales</taxon>
        <taxon>Thermomonosporaceae</taxon>
        <taxon>Actinomadura</taxon>
    </lineage>
</organism>
<protein>
    <recommendedName>
        <fullName evidence="3">NAD-dependent epimerase/dehydratase family protein</fullName>
    </recommendedName>
</protein>
<proteinExistence type="predicted"/>
<dbReference type="Gene3D" id="3.90.25.10">
    <property type="entry name" value="UDP-galactose 4-epimerase, domain 1"/>
    <property type="match status" value="1"/>
</dbReference>
<keyword evidence="2" id="KW-1185">Reference proteome</keyword>
<dbReference type="InterPro" id="IPR036291">
    <property type="entry name" value="NAD(P)-bd_dom_sf"/>
</dbReference>
<comment type="caution">
    <text evidence="1">The sequence shown here is derived from an EMBL/GenBank/DDBJ whole genome shotgun (WGS) entry which is preliminary data.</text>
</comment>
<dbReference type="Proteomes" id="UP001500683">
    <property type="component" value="Unassembled WGS sequence"/>
</dbReference>
<name>A0ABP7UWC3_9ACTN</name>
<dbReference type="EMBL" id="BAAAZG010000001">
    <property type="protein sequence ID" value="GAA4054434.1"/>
    <property type="molecule type" value="Genomic_DNA"/>
</dbReference>
<evidence type="ECO:0000313" key="2">
    <source>
        <dbReference type="Proteomes" id="UP001500683"/>
    </source>
</evidence>
<evidence type="ECO:0008006" key="3">
    <source>
        <dbReference type="Google" id="ProtNLM"/>
    </source>
</evidence>
<sequence>MGGCGGWCCCPRPTSTGPAPATATEVTSVRDVAEIIGSHIPNGRIVTGAASAHDRLGARTDITRMTAALHWRPAITVADGIARYLAWLQRQP</sequence>
<gene>
    <name evidence="1" type="ORF">GCM10022214_01570</name>
</gene>